<dbReference type="KEGG" id="aoe:Clos_1152"/>
<dbReference type="PANTHER" id="PTHR30619">
    <property type="entry name" value="DNA INTERNALIZATION/COMPETENCE PROTEIN COMEC/REC2"/>
    <property type="match status" value="1"/>
</dbReference>
<organism evidence="2 3">
    <name type="scientific">Alkaliphilus oremlandii (strain OhILAs)</name>
    <name type="common">Clostridium oremlandii (strain OhILAs)</name>
    <dbReference type="NCBI Taxonomy" id="350688"/>
    <lineage>
        <taxon>Bacteria</taxon>
        <taxon>Bacillati</taxon>
        <taxon>Bacillota</taxon>
        <taxon>Clostridia</taxon>
        <taxon>Peptostreptococcales</taxon>
        <taxon>Natronincolaceae</taxon>
        <taxon>Alkaliphilus</taxon>
    </lineage>
</organism>
<gene>
    <name evidence="2" type="ordered locus">Clos_1152</name>
</gene>
<dbReference type="eggNOG" id="COG2333">
    <property type="taxonomic scope" value="Bacteria"/>
</dbReference>
<dbReference type="SMART" id="SM00849">
    <property type="entry name" value="Lactamase_B"/>
    <property type="match status" value="1"/>
</dbReference>
<dbReference type="PROSITE" id="PS51257">
    <property type="entry name" value="PROKAR_LIPOPROTEIN"/>
    <property type="match status" value="1"/>
</dbReference>
<dbReference type="Pfam" id="PF00753">
    <property type="entry name" value="Lactamase_B"/>
    <property type="match status" value="1"/>
</dbReference>
<dbReference type="InterPro" id="IPR052159">
    <property type="entry name" value="Competence_DNA_uptake"/>
</dbReference>
<feature type="domain" description="Metallo-beta-lactamase" evidence="1">
    <location>
        <begin position="79"/>
        <end position="275"/>
    </location>
</feature>
<evidence type="ECO:0000313" key="3">
    <source>
        <dbReference type="Proteomes" id="UP000000269"/>
    </source>
</evidence>
<dbReference type="OrthoDB" id="9761531at2"/>
<dbReference type="CDD" id="cd07731">
    <property type="entry name" value="ComA-like_MBL-fold"/>
    <property type="match status" value="1"/>
</dbReference>
<name>A8MF29_ALKOO</name>
<evidence type="ECO:0000259" key="1">
    <source>
        <dbReference type="SMART" id="SM00849"/>
    </source>
</evidence>
<proteinExistence type="predicted"/>
<dbReference type="InterPro" id="IPR036866">
    <property type="entry name" value="RibonucZ/Hydroxyglut_hydro"/>
</dbReference>
<keyword evidence="3" id="KW-1185">Reference proteome</keyword>
<protein>
    <submittedName>
        <fullName evidence="2">Beta-lactamase domain protein</fullName>
    </submittedName>
</protein>
<accession>A8MF29</accession>
<dbReference type="STRING" id="350688.Clos_1152"/>
<sequence>MSIKKIWSMILILSLVMAVLVGCGEISQETVGKGLDILTQIVEEELSKAEDTGAIEENITEQETAGEGNLQVHVIDIGQGSANFIVGADGKTMLYDAGGEDSSSGRVVVDYIKSLGYEKIDVAVFTHPHADHINGAPTIFKELKVESVYYPKVTHNTKTFENFANAVQNAGLKFKTAKAGVKIPFGVTTAEIVAPLSNQYENLNDYSATVKLAWKDTSVLLTGDVEKTSEKEMIESAYDLDVDLLLVPHHGSNSSTTNAFLDKTTPAYAVISCGKDNSYGHPHKEVRARLNKRNIKTYITAELGTIIATLDGETIGFTTVPK</sequence>
<dbReference type="AlphaFoldDB" id="A8MF29"/>
<dbReference type="InterPro" id="IPR035681">
    <property type="entry name" value="ComA-like_MBL"/>
</dbReference>
<dbReference type="RefSeq" id="WP_012159010.1">
    <property type="nucleotide sequence ID" value="NC_009922.1"/>
</dbReference>
<dbReference type="EMBL" id="CP000853">
    <property type="protein sequence ID" value="ABW18698.1"/>
    <property type="molecule type" value="Genomic_DNA"/>
</dbReference>
<dbReference type="Proteomes" id="UP000000269">
    <property type="component" value="Chromosome"/>
</dbReference>
<dbReference type="HOGENOM" id="CLU_010363_0_2_9"/>
<dbReference type="InterPro" id="IPR001279">
    <property type="entry name" value="Metallo-B-lactamas"/>
</dbReference>
<dbReference type="Gene3D" id="3.60.15.10">
    <property type="entry name" value="Ribonuclease Z/Hydroxyacylglutathione hydrolase-like"/>
    <property type="match status" value="1"/>
</dbReference>
<dbReference type="SUPFAM" id="SSF56281">
    <property type="entry name" value="Metallo-hydrolase/oxidoreductase"/>
    <property type="match status" value="1"/>
</dbReference>
<dbReference type="PANTHER" id="PTHR30619:SF7">
    <property type="entry name" value="BETA-LACTAMASE DOMAIN PROTEIN"/>
    <property type="match status" value="1"/>
</dbReference>
<reference evidence="3" key="1">
    <citation type="submission" date="2007-10" db="EMBL/GenBank/DDBJ databases">
        <title>Complete genome of Alkaliphilus oremlandii OhILAs.</title>
        <authorList>
            <person name="Copeland A."/>
            <person name="Lucas S."/>
            <person name="Lapidus A."/>
            <person name="Barry K."/>
            <person name="Detter J.C."/>
            <person name="Glavina del Rio T."/>
            <person name="Hammon N."/>
            <person name="Israni S."/>
            <person name="Dalin E."/>
            <person name="Tice H."/>
            <person name="Pitluck S."/>
            <person name="Chain P."/>
            <person name="Malfatti S."/>
            <person name="Shin M."/>
            <person name="Vergez L."/>
            <person name="Schmutz J."/>
            <person name="Larimer F."/>
            <person name="Land M."/>
            <person name="Hauser L."/>
            <person name="Kyrpides N."/>
            <person name="Mikhailova N."/>
            <person name="Stolz J.F."/>
            <person name="Dawson A."/>
            <person name="Fisher E."/>
            <person name="Crable B."/>
            <person name="Perera E."/>
            <person name="Lisak J."/>
            <person name="Ranganathan M."/>
            <person name="Basu P."/>
            <person name="Richardson P."/>
        </authorList>
    </citation>
    <scope>NUCLEOTIDE SEQUENCE [LARGE SCALE GENOMIC DNA]</scope>
    <source>
        <strain evidence="3">OhILAs</strain>
    </source>
</reference>
<evidence type="ECO:0000313" key="2">
    <source>
        <dbReference type="EMBL" id="ABW18698.1"/>
    </source>
</evidence>